<sequence>MAIQGKLKEITLANPVTLVECNNCETGEQCGAIMHGNAVTFCEPYGPRELINEMKSEEFGFQLTLYSIFAEILTFAWYIMTECSQKLPQALIQQQLLSSNFRLNCRCPPAMLRTASSSRFSILGGPPLVKGLFPQERFIPNCKSVFYSQEPTVLDLAKERFSSSHSSHRTEAVHGKTARPGQEPKIQAVASLPERARCMAGLEQEPLLLIKELVAGPNEVLHEGFLARRIPANNLSHLKGQRKVFQDSLAKQEIKIFLVG</sequence>
<evidence type="ECO:0000313" key="1">
    <source>
        <dbReference type="EMBL" id="KAK2096415.1"/>
    </source>
</evidence>
<accession>A0ABQ9UI06</accession>
<protein>
    <submittedName>
        <fullName evidence="1">Uncharacterized protein</fullName>
    </submittedName>
</protein>
<gene>
    <name evidence="1" type="ORF">P7K49_025449</name>
</gene>
<keyword evidence="2" id="KW-1185">Reference proteome</keyword>
<comment type="caution">
    <text evidence="1">The sequence shown here is derived from an EMBL/GenBank/DDBJ whole genome shotgun (WGS) entry which is preliminary data.</text>
</comment>
<name>A0ABQ9UI06_SAGOE</name>
<dbReference type="EMBL" id="JASSZA010000012">
    <property type="protein sequence ID" value="KAK2096415.1"/>
    <property type="molecule type" value="Genomic_DNA"/>
</dbReference>
<evidence type="ECO:0000313" key="2">
    <source>
        <dbReference type="Proteomes" id="UP001266305"/>
    </source>
</evidence>
<dbReference type="Proteomes" id="UP001266305">
    <property type="component" value="Unassembled WGS sequence"/>
</dbReference>
<reference evidence="1 2" key="1">
    <citation type="submission" date="2023-05" db="EMBL/GenBank/DDBJ databases">
        <title>B98-5 Cell Line De Novo Hybrid Assembly: An Optical Mapping Approach.</title>
        <authorList>
            <person name="Kananen K."/>
            <person name="Auerbach J.A."/>
            <person name="Kautto E."/>
            <person name="Blachly J.S."/>
        </authorList>
    </citation>
    <scope>NUCLEOTIDE SEQUENCE [LARGE SCALE GENOMIC DNA]</scope>
    <source>
        <strain evidence="1">B95-8</strain>
        <tissue evidence="1">Cell line</tissue>
    </source>
</reference>
<proteinExistence type="predicted"/>
<organism evidence="1 2">
    <name type="scientific">Saguinus oedipus</name>
    <name type="common">Cotton-top tamarin</name>
    <name type="synonym">Oedipomidas oedipus</name>
    <dbReference type="NCBI Taxonomy" id="9490"/>
    <lineage>
        <taxon>Eukaryota</taxon>
        <taxon>Metazoa</taxon>
        <taxon>Chordata</taxon>
        <taxon>Craniata</taxon>
        <taxon>Vertebrata</taxon>
        <taxon>Euteleostomi</taxon>
        <taxon>Mammalia</taxon>
        <taxon>Eutheria</taxon>
        <taxon>Euarchontoglires</taxon>
        <taxon>Primates</taxon>
        <taxon>Haplorrhini</taxon>
        <taxon>Platyrrhini</taxon>
        <taxon>Cebidae</taxon>
        <taxon>Callitrichinae</taxon>
        <taxon>Saguinus</taxon>
    </lineage>
</organism>